<accession>A0A497JJ31</accession>
<protein>
    <recommendedName>
        <fullName evidence="2">UPF0147 protein DRO07_01565</fullName>
    </recommendedName>
</protein>
<dbReference type="Pfam" id="PF03685">
    <property type="entry name" value="UPF0147"/>
    <property type="match status" value="1"/>
</dbReference>
<dbReference type="EMBL" id="QMWO01000043">
    <property type="protein sequence ID" value="RLG69829.1"/>
    <property type="molecule type" value="Genomic_DNA"/>
</dbReference>
<dbReference type="SUPFAM" id="SSF158436">
    <property type="entry name" value="Ta0600-like"/>
    <property type="match status" value="1"/>
</dbReference>
<dbReference type="InterPro" id="IPR005354">
    <property type="entry name" value="UPF0147"/>
</dbReference>
<organism evidence="3 4">
    <name type="scientific">Candidatus Iainarchaeum sp</name>
    <dbReference type="NCBI Taxonomy" id="3101447"/>
    <lineage>
        <taxon>Archaea</taxon>
        <taxon>Candidatus Iainarchaeota</taxon>
        <taxon>Candidatus Iainarchaeia</taxon>
        <taxon>Candidatus Iainarchaeales</taxon>
        <taxon>Candidatus Iainarchaeaceae</taxon>
        <taxon>Candidatus Iainarchaeum</taxon>
    </lineage>
</organism>
<sequence>MDEKIKKELKEALEIMQEIIDDRAVPRNIRKVVSDALEKINKGKPTTVDCSMAIYLLDDISNDINMPAYTRTSIWTAISRLESVKEHIKELE</sequence>
<dbReference type="HAMAP" id="MF_00342">
    <property type="entry name" value="UPF0147"/>
    <property type="match status" value="1"/>
</dbReference>
<evidence type="ECO:0000313" key="4">
    <source>
        <dbReference type="Proteomes" id="UP000277633"/>
    </source>
</evidence>
<dbReference type="NCBIfam" id="NF003319">
    <property type="entry name" value="PRK04330.1"/>
    <property type="match status" value="1"/>
</dbReference>
<comment type="caution">
    <text evidence="3">The sequence shown here is derived from an EMBL/GenBank/DDBJ whole genome shotgun (WGS) entry which is preliminary data.</text>
</comment>
<comment type="similarity">
    <text evidence="1 2">Belongs to the UPF0147 family.</text>
</comment>
<dbReference type="Proteomes" id="UP000277633">
    <property type="component" value="Unassembled WGS sequence"/>
</dbReference>
<reference evidence="3 4" key="1">
    <citation type="submission" date="2018-06" db="EMBL/GenBank/DDBJ databases">
        <title>Extensive metabolic versatility and redundancy in microbially diverse, dynamic hydrothermal sediments.</title>
        <authorList>
            <person name="Dombrowski N."/>
            <person name="Teske A."/>
            <person name="Baker B.J."/>
        </authorList>
    </citation>
    <scope>NUCLEOTIDE SEQUENCE [LARGE SCALE GENOMIC DNA]</scope>
    <source>
        <strain evidence="3">B9_G13</strain>
    </source>
</reference>
<name>A0A497JJ31_9ARCH</name>
<proteinExistence type="inferred from homology"/>
<evidence type="ECO:0000256" key="2">
    <source>
        <dbReference type="HAMAP-Rule" id="MF_00342"/>
    </source>
</evidence>
<dbReference type="Gene3D" id="1.20.1440.50">
    <property type="entry name" value="Ta0600-like"/>
    <property type="match status" value="1"/>
</dbReference>
<gene>
    <name evidence="3" type="ORF">DRO07_01565</name>
</gene>
<evidence type="ECO:0000256" key="1">
    <source>
        <dbReference type="ARBA" id="ARBA00005958"/>
    </source>
</evidence>
<dbReference type="InterPro" id="IPR023130">
    <property type="entry name" value="Ta0600-like_sf"/>
</dbReference>
<dbReference type="AlphaFoldDB" id="A0A497JJ31"/>
<evidence type="ECO:0000313" key="3">
    <source>
        <dbReference type="EMBL" id="RLG69829.1"/>
    </source>
</evidence>